<evidence type="ECO:0000259" key="2">
    <source>
        <dbReference type="Pfam" id="PF01370"/>
    </source>
</evidence>
<evidence type="ECO:0008006" key="6">
    <source>
        <dbReference type="Google" id="ProtNLM"/>
    </source>
</evidence>
<evidence type="ECO:0000313" key="4">
    <source>
        <dbReference type="EMBL" id="MBB3205737.1"/>
    </source>
</evidence>
<dbReference type="SUPFAM" id="SSF53223">
    <property type="entry name" value="Aminoacid dehydrogenase-like, N-terminal domain"/>
    <property type="match status" value="1"/>
</dbReference>
<dbReference type="CDD" id="cd01078">
    <property type="entry name" value="NAD_bind_H4MPT_DH"/>
    <property type="match status" value="1"/>
</dbReference>
<dbReference type="SUPFAM" id="SSF51735">
    <property type="entry name" value="NAD(P)-binding Rossmann-fold domains"/>
    <property type="match status" value="1"/>
</dbReference>
<dbReference type="InterPro" id="IPR046346">
    <property type="entry name" value="Aminoacid_DH-like_N_sf"/>
</dbReference>
<dbReference type="Pfam" id="PF09176">
    <property type="entry name" value="Mpt_N"/>
    <property type="match status" value="1"/>
</dbReference>
<name>A0A7W5DX09_9BACT</name>
<evidence type="ECO:0000256" key="1">
    <source>
        <dbReference type="ARBA" id="ARBA00023002"/>
    </source>
</evidence>
<dbReference type="Proteomes" id="UP000536179">
    <property type="component" value="Unassembled WGS sequence"/>
</dbReference>
<dbReference type="InterPro" id="IPR036291">
    <property type="entry name" value="NAD(P)-bd_dom_sf"/>
</dbReference>
<dbReference type="InterPro" id="IPR037089">
    <property type="entry name" value="Methyl-teptahyd_DH_N_sf"/>
</dbReference>
<keyword evidence="1" id="KW-0560">Oxidoreductase</keyword>
<gene>
    <name evidence="4" type="ORF">FHS27_001541</name>
</gene>
<feature type="domain" description="Methylene-tetrahydromethanopterin dehydrogenase N-terminal" evidence="3">
    <location>
        <begin position="17"/>
        <end position="97"/>
    </location>
</feature>
<dbReference type="GO" id="GO:0016491">
    <property type="term" value="F:oxidoreductase activity"/>
    <property type="evidence" value="ECO:0007669"/>
    <property type="project" value="UniProtKB-KW"/>
</dbReference>
<evidence type="ECO:0000259" key="3">
    <source>
        <dbReference type="Pfam" id="PF09176"/>
    </source>
</evidence>
<keyword evidence="5" id="KW-1185">Reference proteome</keyword>
<protein>
    <recommendedName>
        <fullName evidence="6">Bifunctional protein MdtA</fullName>
    </recommendedName>
</protein>
<comment type="caution">
    <text evidence="4">The sequence shown here is derived from an EMBL/GenBank/DDBJ whole genome shotgun (WGS) entry which is preliminary data.</text>
</comment>
<proteinExistence type="predicted"/>
<dbReference type="InterPro" id="IPR015259">
    <property type="entry name" value="Methyl-teptahyd_DH_N"/>
</dbReference>
<sequence>MAEKILLQFDVDSHASSFDAIVAIDAGVDRLLQYDSVEPSGVESLVHGAMFTRGGDDLKSTAIFVGGNDVNQAEELFGAVQKAFFGPVRVSVMLDASGCNTTAAAAVASITKHMPLEGATCAVLGGTGPVGRRVAHLLTRQGAHVIVTSRSLKRAESACHDIAVGIGASDSHSSNLEAAAPESDEAKMEILGRVDAIVACGAAGVELLSAEELGSLKKIRVAIDLNAVPPAGIGGVEAFDKAKRLRDGDDDSPIVYGPIGVGGLKMRTHKAAIAKLFENNDVVLDANEIYDLTIEQMG</sequence>
<feature type="domain" description="NAD-dependent epimerase/dehydratase" evidence="2">
    <location>
        <begin position="122"/>
        <end position="225"/>
    </location>
</feature>
<organism evidence="4 5">
    <name type="scientific">Aporhodopirellula rubra</name>
    <dbReference type="NCBI Taxonomy" id="980271"/>
    <lineage>
        <taxon>Bacteria</taxon>
        <taxon>Pseudomonadati</taxon>
        <taxon>Planctomycetota</taxon>
        <taxon>Planctomycetia</taxon>
        <taxon>Pirellulales</taxon>
        <taxon>Pirellulaceae</taxon>
        <taxon>Aporhodopirellula</taxon>
    </lineage>
</organism>
<accession>A0A7W5DX09</accession>
<dbReference type="InterPro" id="IPR001509">
    <property type="entry name" value="Epimerase_deHydtase"/>
</dbReference>
<dbReference type="Gene3D" id="3.40.50.10280">
    <property type="entry name" value="Methylene-tetrahydromethanopterin dehydrogenase, N-terminal domain"/>
    <property type="match status" value="1"/>
</dbReference>
<evidence type="ECO:0000313" key="5">
    <source>
        <dbReference type="Proteomes" id="UP000536179"/>
    </source>
</evidence>
<dbReference type="EMBL" id="JACHXU010000004">
    <property type="protein sequence ID" value="MBB3205737.1"/>
    <property type="molecule type" value="Genomic_DNA"/>
</dbReference>
<reference evidence="4 5" key="1">
    <citation type="submission" date="2020-08" db="EMBL/GenBank/DDBJ databases">
        <title>Genomic Encyclopedia of Type Strains, Phase III (KMG-III): the genomes of soil and plant-associated and newly described type strains.</title>
        <authorList>
            <person name="Whitman W."/>
        </authorList>
    </citation>
    <scope>NUCLEOTIDE SEQUENCE [LARGE SCALE GENOMIC DNA]</scope>
    <source>
        <strain evidence="4 5">CECT 8075</strain>
    </source>
</reference>
<dbReference type="Pfam" id="PF01370">
    <property type="entry name" value="Epimerase"/>
    <property type="match status" value="1"/>
</dbReference>
<dbReference type="InterPro" id="IPR035015">
    <property type="entry name" value="NAD-bd_H4MPT_DH"/>
</dbReference>
<dbReference type="AlphaFoldDB" id="A0A7W5DX09"/>
<dbReference type="Gene3D" id="3.40.50.720">
    <property type="entry name" value="NAD(P)-binding Rossmann-like Domain"/>
    <property type="match status" value="1"/>
</dbReference>
<dbReference type="RefSeq" id="WP_184303617.1">
    <property type="nucleotide sequence ID" value="NZ_JACHXU010000004.1"/>
</dbReference>